<organism evidence="4 5">
    <name type="scientific">Compostibacter hankyongensis</name>
    <dbReference type="NCBI Taxonomy" id="1007089"/>
    <lineage>
        <taxon>Bacteria</taxon>
        <taxon>Pseudomonadati</taxon>
        <taxon>Bacteroidota</taxon>
        <taxon>Chitinophagia</taxon>
        <taxon>Chitinophagales</taxon>
        <taxon>Chitinophagaceae</taxon>
        <taxon>Compostibacter</taxon>
    </lineage>
</organism>
<keyword evidence="1" id="KW-1133">Transmembrane helix</keyword>
<evidence type="ECO:0000313" key="5">
    <source>
        <dbReference type="Proteomes" id="UP001501207"/>
    </source>
</evidence>
<name>A0ABP8G153_9BACT</name>
<feature type="transmembrane region" description="Helical" evidence="1">
    <location>
        <begin position="84"/>
        <end position="104"/>
    </location>
</feature>
<dbReference type="InterPro" id="IPR006860">
    <property type="entry name" value="FecR"/>
</dbReference>
<evidence type="ECO:0000256" key="1">
    <source>
        <dbReference type="SAM" id="Phobius"/>
    </source>
</evidence>
<dbReference type="Pfam" id="PF16344">
    <property type="entry name" value="FecR_C"/>
    <property type="match status" value="1"/>
</dbReference>
<keyword evidence="1" id="KW-0812">Transmembrane</keyword>
<evidence type="ECO:0000313" key="4">
    <source>
        <dbReference type="EMBL" id="GAA4315177.1"/>
    </source>
</evidence>
<evidence type="ECO:0000259" key="2">
    <source>
        <dbReference type="Pfam" id="PF04773"/>
    </source>
</evidence>
<dbReference type="InterPro" id="IPR012373">
    <property type="entry name" value="Ferrdict_sens_TM"/>
</dbReference>
<dbReference type="Pfam" id="PF04773">
    <property type="entry name" value="FecR"/>
    <property type="match status" value="1"/>
</dbReference>
<dbReference type="PANTHER" id="PTHR30273:SF2">
    <property type="entry name" value="PROTEIN FECR"/>
    <property type="match status" value="1"/>
</dbReference>
<keyword evidence="1" id="KW-0472">Membrane</keyword>
<dbReference type="RefSeq" id="WP_344980067.1">
    <property type="nucleotide sequence ID" value="NZ_BAABFN010000006.1"/>
</dbReference>
<proteinExistence type="predicted"/>
<dbReference type="EMBL" id="BAABFN010000006">
    <property type="protein sequence ID" value="GAA4315177.1"/>
    <property type="molecule type" value="Genomic_DNA"/>
</dbReference>
<gene>
    <name evidence="4" type="ORF">GCM10023143_26390</name>
</gene>
<accession>A0ABP8G153</accession>
<protein>
    <submittedName>
        <fullName evidence="4">DUF4974 domain-containing protein</fullName>
    </submittedName>
</protein>
<reference evidence="5" key="1">
    <citation type="journal article" date="2019" name="Int. J. Syst. Evol. Microbiol.">
        <title>The Global Catalogue of Microorganisms (GCM) 10K type strain sequencing project: providing services to taxonomists for standard genome sequencing and annotation.</title>
        <authorList>
            <consortium name="The Broad Institute Genomics Platform"/>
            <consortium name="The Broad Institute Genome Sequencing Center for Infectious Disease"/>
            <person name="Wu L."/>
            <person name="Ma J."/>
        </authorList>
    </citation>
    <scope>NUCLEOTIDE SEQUENCE [LARGE SCALE GENOMIC DNA]</scope>
    <source>
        <strain evidence="5">JCM 17664</strain>
    </source>
</reference>
<keyword evidence="5" id="KW-1185">Reference proteome</keyword>
<dbReference type="PANTHER" id="PTHR30273">
    <property type="entry name" value="PERIPLASMIC SIGNAL SENSOR AND SIGMA FACTOR ACTIVATOR FECR-RELATED"/>
    <property type="match status" value="1"/>
</dbReference>
<comment type="caution">
    <text evidence="4">The sequence shown here is derived from an EMBL/GenBank/DDBJ whole genome shotgun (WGS) entry which is preliminary data.</text>
</comment>
<dbReference type="Proteomes" id="UP001501207">
    <property type="component" value="Unassembled WGS sequence"/>
</dbReference>
<evidence type="ECO:0000259" key="3">
    <source>
        <dbReference type="Pfam" id="PF16344"/>
    </source>
</evidence>
<dbReference type="PIRSF" id="PIRSF018266">
    <property type="entry name" value="FecR"/>
    <property type="match status" value="1"/>
</dbReference>
<feature type="domain" description="FecR protein" evidence="2">
    <location>
        <begin position="170"/>
        <end position="263"/>
    </location>
</feature>
<sequence>MPLSEERAYYLLQAYTQHTATDAEEEELLQWVTAAHDEKILRRYIDRLIRAGEGLPLAEPDWEKTYRKILRRSQQRRTRSLRKGYAVAATLLALVMAGGLYLLYPAERPAADRPTAAAIRPGSSKAFLQAGDTRVMLNKKDTSFTLAGNTIQVNGGRIRTADAHPVHYVLTTPRGGEYRVVLADGTAVWMNAASRLEYPSVFTGETRQVQLEGEAFFAVASDAGHPFIVNTPGQSIRVLGTAFNVHAYTDEKATVTTLVQGSVAVQSAAHTLRLKPGEQSRLDGTGTLSRIPDADTGAAVAWKNGYFRFAGADIHTIMQQLSRWYDVTVRYEENLPERYFGAIIRRDNDIAQVLDILEATGGIRFKTSGKEITVMP</sequence>
<dbReference type="InterPro" id="IPR032508">
    <property type="entry name" value="FecR_C"/>
</dbReference>
<dbReference type="Gene3D" id="3.55.50.30">
    <property type="match status" value="1"/>
</dbReference>
<dbReference type="Gene3D" id="2.60.120.1440">
    <property type="match status" value="1"/>
</dbReference>
<feature type="domain" description="Protein FecR C-terminal" evidence="3">
    <location>
        <begin position="306"/>
        <end position="374"/>
    </location>
</feature>